<proteinExistence type="inferred from homology"/>
<dbReference type="HOGENOM" id="CLU_108923_1_0_10"/>
<gene>
    <name evidence="3" type="ORF">BD94_2652</name>
</gene>
<dbReference type="RefSeq" id="WP_009090591.1">
    <property type="nucleotide sequence ID" value="NZ_CP007547.1"/>
</dbReference>
<evidence type="ECO:0000256" key="1">
    <source>
        <dbReference type="ARBA" id="ARBA00006817"/>
    </source>
</evidence>
<dbReference type="InterPro" id="IPR023393">
    <property type="entry name" value="START-like_dom_sf"/>
</dbReference>
<sequence length="136" mass="15708">MEQITIETTVKAPVDKVWDYFNQPEHITQWNFAHESWFCPSSENDLRVGGKFNNRMEARDGSFGFNFEGTYDEVVPQQLIKYHMSDGRKVSTTFEAVEDGTKITTVFDPEAENPVEMQKDGWNAILGNFSQYTETH</sequence>
<dbReference type="EMBL" id="CP007547">
    <property type="protein sequence ID" value="AIL46427.1"/>
    <property type="molecule type" value="Genomic_DNA"/>
</dbReference>
<dbReference type="Proteomes" id="UP000028933">
    <property type="component" value="Chromosome"/>
</dbReference>
<feature type="domain" description="Activator of Hsp90 ATPase homologue 1/2-like C-terminal" evidence="2">
    <location>
        <begin position="11"/>
        <end position="133"/>
    </location>
</feature>
<accession>A0A077EG37</accession>
<dbReference type="Pfam" id="PF08327">
    <property type="entry name" value="AHSA1"/>
    <property type="match status" value="1"/>
</dbReference>
<reference evidence="3" key="1">
    <citation type="journal article" date="2013" name="Lancet">
        <title>First case of E anophelis outbreak in an intensive-care unit.</title>
        <authorList>
            <person name="Teo J."/>
            <person name="Tan S.Y."/>
            <person name="Tay M."/>
            <person name="Ding Y."/>
            <person name="Kjelleberg S."/>
            <person name="Givskov M."/>
            <person name="Lin R.T."/>
            <person name="Yang L."/>
        </authorList>
    </citation>
    <scope>NUCLEOTIDE SEQUENCE [LARGE SCALE GENOMIC DNA]</scope>
    <source>
        <strain evidence="3">NUHP1</strain>
    </source>
</reference>
<evidence type="ECO:0000313" key="3">
    <source>
        <dbReference type="EMBL" id="AIL46427.1"/>
    </source>
</evidence>
<reference evidence="3" key="2">
    <citation type="journal article" date="2015" name="Genome Biol. Evol.">
        <title>Complete Genome Sequence and Transcriptomic Analysis of the Novel Pathogen Elizabethkingia anophelis in Response to Oxidative Stress.</title>
        <authorList>
            <person name="Li Y."/>
            <person name="Liu Y."/>
            <person name="Chew S.C."/>
            <person name="Tay M."/>
            <person name="Salido M.M."/>
            <person name="Teo J."/>
            <person name="Lauro F.M."/>
            <person name="Givskov M."/>
            <person name="Yang L."/>
        </authorList>
    </citation>
    <scope>NUCLEOTIDE SEQUENCE</scope>
    <source>
        <strain evidence="3">NUHP1</strain>
    </source>
</reference>
<dbReference type="AlphaFoldDB" id="A0A077EG37"/>
<dbReference type="Gene3D" id="3.30.530.20">
    <property type="match status" value="1"/>
</dbReference>
<evidence type="ECO:0000313" key="4">
    <source>
        <dbReference type="Proteomes" id="UP000028933"/>
    </source>
</evidence>
<dbReference type="GeneID" id="56683720"/>
<protein>
    <recommendedName>
        <fullName evidence="2">Activator of Hsp90 ATPase homologue 1/2-like C-terminal domain-containing protein</fullName>
    </recommendedName>
</protein>
<comment type="similarity">
    <text evidence="1">Belongs to the AHA1 family.</text>
</comment>
<dbReference type="InterPro" id="IPR013538">
    <property type="entry name" value="ASHA1/2-like_C"/>
</dbReference>
<dbReference type="eggNOG" id="COG3832">
    <property type="taxonomic scope" value="Bacteria"/>
</dbReference>
<dbReference type="CDD" id="cd08897">
    <property type="entry name" value="SRPBCC_CalC_Aha1-like_4"/>
    <property type="match status" value="1"/>
</dbReference>
<dbReference type="KEGG" id="eao:BD94_2652"/>
<dbReference type="STRING" id="1338011.BD94_2652"/>
<evidence type="ECO:0000259" key="2">
    <source>
        <dbReference type="Pfam" id="PF08327"/>
    </source>
</evidence>
<name>A0A077EG37_9FLAO</name>
<organism evidence="3 4">
    <name type="scientific">Elizabethkingia anophelis NUHP1</name>
    <dbReference type="NCBI Taxonomy" id="1338011"/>
    <lineage>
        <taxon>Bacteria</taxon>
        <taxon>Pseudomonadati</taxon>
        <taxon>Bacteroidota</taxon>
        <taxon>Flavobacteriia</taxon>
        <taxon>Flavobacteriales</taxon>
        <taxon>Weeksellaceae</taxon>
        <taxon>Elizabethkingia</taxon>
    </lineage>
</organism>
<dbReference type="SUPFAM" id="SSF55961">
    <property type="entry name" value="Bet v1-like"/>
    <property type="match status" value="1"/>
</dbReference>